<accession>A0A547PDQ0</accession>
<dbReference type="Pfam" id="PF07370">
    <property type="entry name" value="DUF1489"/>
    <property type="match status" value="1"/>
</dbReference>
<proteinExistence type="predicted"/>
<evidence type="ECO:0000313" key="2">
    <source>
        <dbReference type="Proteomes" id="UP000316343"/>
    </source>
</evidence>
<sequence length="130" mass="14877">MPLHMTKIAFGAKSWADLASWYENRSEIALTTRNRPTRHAEMVGGSLYWILNHSLVARSEILSFTETADGRWNINLKPELVRVHQKRKRAHQGWRYLKEDDAPRDLADGEEVGDVLPGKMAAKLERLGLI</sequence>
<dbReference type="EMBL" id="VHJK01000001">
    <property type="protein sequence ID" value="TRD12257.1"/>
    <property type="molecule type" value="Genomic_DNA"/>
</dbReference>
<reference evidence="1 2" key="1">
    <citation type="submission" date="2019-06" db="EMBL/GenBank/DDBJ databases">
        <title>Erythrobacter insulae sp. nov., isolated from a tidal flat.</title>
        <authorList>
            <person name="Yoon J.-H."/>
        </authorList>
    </citation>
    <scope>NUCLEOTIDE SEQUENCE [LARGE SCALE GENOMIC DNA]</scope>
    <source>
        <strain evidence="1 2">JBTF-M21</strain>
    </source>
</reference>
<dbReference type="Proteomes" id="UP000316343">
    <property type="component" value="Unassembled WGS sequence"/>
</dbReference>
<organism evidence="1 2">
    <name type="scientific">Erythrobacter insulae</name>
    <dbReference type="NCBI Taxonomy" id="2584124"/>
    <lineage>
        <taxon>Bacteria</taxon>
        <taxon>Pseudomonadati</taxon>
        <taxon>Pseudomonadota</taxon>
        <taxon>Alphaproteobacteria</taxon>
        <taxon>Sphingomonadales</taxon>
        <taxon>Erythrobacteraceae</taxon>
        <taxon>Erythrobacter/Porphyrobacter group</taxon>
        <taxon>Erythrobacter</taxon>
    </lineage>
</organism>
<dbReference type="OrthoDB" id="9798292at2"/>
<dbReference type="PIRSF" id="PIRSF032025">
    <property type="entry name" value="UCP032025"/>
    <property type="match status" value="1"/>
</dbReference>
<keyword evidence="2" id="KW-1185">Reference proteome</keyword>
<name>A0A547PDQ0_9SPHN</name>
<dbReference type="RefSeq" id="WP_142788530.1">
    <property type="nucleotide sequence ID" value="NZ_VHJK01000001.1"/>
</dbReference>
<comment type="caution">
    <text evidence="1">The sequence shown here is derived from an EMBL/GenBank/DDBJ whole genome shotgun (WGS) entry which is preliminary data.</text>
</comment>
<dbReference type="InterPro" id="IPR008320">
    <property type="entry name" value="UCP032025"/>
</dbReference>
<protein>
    <submittedName>
        <fullName evidence="1">DUF1489 family protein</fullName>
    </submittedName>
</protein>
<evidence type="ECO:0000313" key="1">
    <source>
        <dbReference type="EMBL" id="TRD12257.1"/>
    </source>
</evidence>
<gene>
    <name evidence="1" type="ORF">FGU71_10555</name>
</gene>
<dbReference type="AlphaFoldDB" id="A0A547PDQ0"/>